<accession>A0ABT9NC00</accession>
<dbReference type="Proteomes" id="UP001235966">
    <property type="component" value="Unassembled WGS sequence"/>
</dbReference>
<gene>
    <name evidence="1" type="ORF">J2S49_001288</name>
</gene>
<name>A0ABT9NC00_9ACTO</name>
<comment type="caution">
    <text evidence="1">The sequence shown here is derived from an EMBL/GenBank/DDBJ whole genome shotgun (WGS) entry which is preliminary data.</text>
</comment>
<keyword evidence="2" id="KW-1185">Reference proteome</keyword>
<organism evidence="1 2">
    <name type="scientific">Arcanobacterium wilhelmae</name>
    <dbReference type="NCBI Taxonomy" id="1803177"/>
    <lineage>
        <taxon>Bacteria</taxon>
        <taxon>Bacillati</taxon>
        <taxon>Actinomycetota</taxon>
        <taxon>Actinomycetes</taxon>
        <taxon>Actinomycetales</taxon>
        <taxon>Actinomycetaceae</taxon>
        <taxon>Arcanobacterium</taxon>
    </lineage>
</organism>
<proteinExistence type="predicted"/>
<sequence>MLGDMESLRCTNRNLTGSNPIDLPGISERHILFHGDDLPDDSWLLTDLESAAEILSLSERENDRLYAEIGTAVDRASDGSLVYAESVPRDVVAVKSQKGLYELRLPKPRQTNGRRVKGRIYMHEPREENFDGVVMLLFHVKEHSIAGLDELQNTFMEHAACTRLPHWESLIHKRS</sequence>
<protein>
    <submittedName>
        <fullName evidence="1">Uncharacterized protein</fullName>
    </submittedName>
</protein>
<dbReference type="RefSeq" id="WP_278059027.1">
    <property type="nucleotide sequence ID" value="NZ_CP121247.1"/>
</dbReference>
<evidence type="ECO:0000313" key="1">
    <source>
        <dbReference type="EMBL" id="MDP9801212.1"/>
    </source>
</evidence>
<dbReference type="EMBL" id="JAUSQW010000001">
    <property type="protein sequence ID" value="MDP9801212.1"/>
    <property type="molecule type" value="Genomic_DNA"/>
</dbReference>
<evidence type="ECO:0000313" key="2">
    <source>
        <dbReference type="Proteomes" id="UP001235966"/>
    </source>
</evidence>
<reference evidence="1 2" key="1">
    <citation type="submission" date="2023-07" db="EMBL/GenBank/DDBJ databases">
        <title>Sequencing the genomes of 1000 actinobacteria strains.</title>
        <authorList>
            <person name="Klenk H.-P."/>
        </authorList>
    </citation>
    <scope>NUCLEOTIDE SEQUENCE [LARGE SCALE GENOMIC DNA]</scope>
    <source>
        <strain evidence="1 2">DSM 102162</strain>
    </source>
</reference>